<dbReference type="AlphaFoldDB" id="A0ABC8U962"/>
<sequence length="172" mass="19566">METSFSGNLNQRKKINSGEYPETEFLKAFAEMARRVWLDLRSETPLSQVRRLPSETPKICNICLASFSLIGSPPPFSNSVNLKCSLPRFNYHKAIAELKKNRVKKQRPEMVVNSGEPTTEPWFKPKKGSVIPAKRRSVKKMMFDSMVQSVASLFQSFSFCFCGSSDMKQSNK</sequence>
<name>A0ABC8U962_9AQUA</name>
<reference evidence="1 2" key="1">
    <citation type="submission" date="2024-02" db="EMBL/GenBank/DDBJ databases">
        <authorList>
            <person name="Vignale AGUSTIN F."/>
            <person name="Sosa J E."/>
            <person name="Modenutti C."/>
        </authorList>
    </citation>
    <scope>NUCLEOTIDE SEQUENCE [LARGE SCALE GENOMIC DNA]</scope>
</reference>
<accession>A0ABC8U962</accession>
<dbReference type="EMBL" id="CAUOFW020006922">
    <property type="protein sequence ID" value="CAK9176819.1"/>
    <property type="molecule type" value="Genomic_DNA"/>
</dbReference>
<dbReference type="Proteomes" id="UP001642360">
    <property type="component" value="Unassembled WGS sequence"/>
</dbReference>
<organism evidence="1 2">
    <name type="scientific">Ilex paraguariensis</name>
    <name type="common">yerba mate</name>
    <dbReference type="NCBI Taxonomy" id="185542"/>
    <lineage>
        <taxon>Eukaryota</taxon>
        <taxon>Viridiplantae</taxon>
        <taxon>Streptophyta</taxon>
        <taxon>Embryophyta</taxon>
        <taxon>Tracheophyta</taxon>
        <taxon>Spermatophyta</taxon>
        <taxon>Magnoliopsida</taxon>
        <taxon>eudicotyledons</taxon>
        <taxon>Gunneridae</taxon>
        <taxon>Pentapetalae</taxon>
        <taxon>asterids</taxon>
        <taxon>campanulids</taxon>
        <taxon>Aquifoliales</taxon>
        <taxon>Aquifoliaceae</taxon>
        <taxon>Ilex</taxon>
    </lineage>
</organism>
<comment type="caution">
    <text evidence="1">The sequence shown here is derived from an EMBL/GenBank/DDBJ whole genome shotgun (WGS) entry which is preliminary data.</text>
</comment>
<evidence type="ECO:0000313" key="1">
    <source>
        <dbReference type="EMBL" id="CAK9176819.1"/>
    </source>
</evidence>
<evidence type="ECO:0000313" key="2">
    <source>
        <dbReference type="Proteomes" id="UP001642360"/>
    </source>
</evidence>
<protein>
    <submittedName>
        <fullName evidence="1">Uncharacterized protein</fullName>
    </submittedName>
</protein>
<proteinExistence type="predicted"/>
<gene>
    <name evidence="1" type="ORF">ILEXP_LOCUS46684</name>
</gene>
<keyword evidence="2" id="KW-1185">Reference proteome</keyword>